<name>A0A8H4EGX1_GIGMA</name>
<reference evidence="6 7" key="1">
    <citation type="journal article" date="2019" name="Environ. Microbiol.">
        <title>At the nexus of three kingdoms: the genome of the mycorrhizal fungus Gigaspora margarita provides insights into plant, endobacterial and fungal interactions.</title>
        <authorList>
            <person name="Venice F."/>
            <person name="Ghignone S."/>
            <person name="Salvioli di Fossalunga A."/>
            <person name="Amselem J."/>
            <person name="Novero M."/>
            <person name="Xianan X."/>
            <person name="Sedzielewska Toro K."/>
            <person name="Morin E."/>
            <person name="Lipzen A."/>
            <person name="Grigoriev I.V."/>
            <person name="Henrissat B."/>
            <person name="Martin F.M."/>
            <person name="Bonfante P."/>
        </authorList>
    </citation>
    <scope>NUCLEOTIDE SEQUENCE [LARGE SCALE GENOMIC DNA]</scope>
    <source>
        <strain evidence="6 7">BEG34</strain>
    </source>
</reference>
<dbReference type="PANTHER" id="PTHR24304">
    <property type="entry name" value="CYTOCHROME P450 FAMILY 7"/>
    <property type="match status" value="1"/>
</dbReference>
<sequence>MAYIEIFCLLLFVTFIFHLIKRPHIGENEPPLVPYQFPIIGHTYYFLYDAENFLKECKEKFGEPFSLYVFGSVITIVGVESTPEVLRNSDVFDFDMAINKIFLMFSTNLGKFTHHYVYPK</sequence>
<comment type="similarity">
    <text evidence="1">Belongs to the cytochrome P450 family.</text>
</comment>
<dbReference type="InterPro" id="IPR050529">
    <property type="entry name" value="CYP450_sterol_14alpha_dmase"/>
</dbReference>
<evidence type="ECO:0000256" key="2">
    <source>
        <dbReference type="ARBA" id="ARBA00022617"/>
    </source>
</evidence>
<dbReference type="PRINTS" id="PR00465">
    <property type="entry name" value="EP450IV"/>
</dbReference>
<comment type="caution">
    <text evidence="6">The sequence shown here is derived from an EMBL/GenBank/DDBJ whole genome shotgun (WGS) entry which is preliminary data.</text>
</comment>
<protein>
    <submittedName>
        <fullName evidence="6">Cytochrome P450</fullName>
    </submittedName>
</protein>
<evidence type="ECO:0000256" key="1">
    <source>
        <dbReference type="ARBA" id="ARBA00010617"/>
    </source>
</evidence>
<evidence type="ECO:0000256" key="5">
    <source>
        <dbReference type="SAM" id="SignalP"/>
    </source>
</evidence>
<dbReference type="Gene3D" id="1.10.630.10">
    <property type="entry name" value="Cytochrome P450"/>
    <property type="match status" value="1"/>
</dbReference>
<dbReference type="GO" id="GO:0016705">
    <property type="term" value="F:oxidoreductase activity, acting on paired donors, with incorporation or reduction of molecular oxygen"/>
    <property type="evidence" value="ECO:0007669"/>
    <property type="project" value="InterPro"/>
</dbReference>
<keyword evidence="2" id="KW-0349">Heme</keyword>
<keyword evidence="5" id="KW-0732">Signal</keyword>
<dbReference type="AlphaFoldDB" id="A0A8H4EGX1"/>
<keyword evidence="7" id="KW-1185">Reference proteome</keyword>
<gene>
    <name evidence="6" type="ORF">F8M41_023870</name>
</gene>
<dbReference type="InterPro" id="IPR036396">
    <property type="entry name" value="Cyt_P450_sf"/>
</dbReference>
<feature type="chain" id="PRO_5034139104" evidence="5">
    <location>
        <begin position="27"/>
        <end position="120"/>
    </location>
</feature>
<feature type="signal peptide" evidence="5">
    <location>
        <begin position="1"/>
        <end position="26"/>
    </location>
</feature>
<evidence type="ECO:0000256" key="4">
    <source>
        <dbReference type="ARBA" id="ARBA00023004"/>
    </source>
</evidence>
<dbReference type="InterPro" id="IPR002403">
    <property type="entry name" value="Cyt_P450_E_grp-IV"/>
</dbReference>
<evidence type="ECO:0000313" key="7">
    <source>
        <dbReference type="Proteomes" id="UP000439903"/>
    </source>
</evidence>
<dbReference type="PANTHER" id="PTHR24304:SF2">
    <property type="entry name" value="24-HYDROXYCHOLESTEROL 7-ALPHA-HYDROXYLASE"/>
    <property type="match status" value="1"/>
</dbReference>
<evidence type="ECO:0000256" key="3">
    <source>
        <dbReference type="ARBA" id="ARBA00022723"/>
    </source>
</evidence>
<keyword evidence="3" id="KW-0479">Metal-binding</keyword>
<dbReference type="GO" id="GO:0005506">
    <property type="term" value="F:iron ion binding"/>
    <property type="evidence" value="ECO:0007669"/>
    <property type="project" value="InterPro"/>
</dbReference>
<evidence type="ECO:0000313" key="6">
    <source>
        <dbReference type="EMBL" id="KAF0479480.1"/>
    </source>
</evidence>
<dbReference type="Proteomes" id="UP000439903">
    <property type="component" value="Unassembled WGS sequence"/>
</dbReference>
<organism evidence="6 7">
    <name type="scientific">Gigaspora margarita</name>
    <dbReference type="NCBI Taxonomy" id="4874"/>
    <lineage>
        <taxon>Eukaryota</taxon>
        <taxon>Fungi</taxon>
        <taxon>Fungi incertae sedis</taxon>
        <taxon>Mucoromycota</taxon>
        <taxon>Glomeromycotina</taxon>
        <taxon>Glomeromycetes</taxon>
        <taxon>Diversisporales</taxon>
        <taxon>Gigasporaceae</taxon>
        <taxon>Gigaspora</taxon>
    </lineage>
</organism>
<keyword evidence="4" id="KW-0408">Iron</keyword>
<accession>A0A8H4EGX1</accession>
<dbReference type="SUPFAM" id="SSF48264">
    <property type="entry name" value="Cytochrome P450"/>
    <property type="match status" value="1"/>
</dbReference>
<dbReference type="GO" id="GO:0020037">
    <property type="term" value="F:heme binding"/>
    <property type="evidence" value="ECO:0007669"/>
    <property type="project" value="InterPro"/>
</dbReference>
<dbReference type="GO" id="GO:0008395">
    <property type="term" value="F:steroid hydroxylase activity"/>
    <property type="evidence" value="ECO:0007669"/>
    <property type="project" value="TreeGrafter"/>
</dbReference>
<dbReference type="EMBL" id="WTPW01000791">
    <property type="protein sequence ID" value="KAF0479480.1"/>
    <property type="molecule type" value="Genomic_DNA"/>
</dbReference>
<dbReference type="OrthoDB" id="2440444at2759"/>
<proteinExistence type="inferred from homology"/>